<dbReference type="Gene3D" id="3.90.1720.10">
    <property type="entry name" value="endopeptidase domain like (from Nostoc punctiforme)"/>
    <property type="match status" value="1"/>
</dbReference>
<keyword evidence="2" id="KW-0645">Protease</keyword>
<dbReference type="EMBL" id="CP071182">
    <property type="protein sequence ID" value="QSO48324.1"/>
    <property type="molecule type" value="Genomic_DNA"/>
</dbReference>
<keyword evidence="8" id="KW-1185">Reference proteome</keyword>
<dbReference type="RefSeq" id="WP_206657659.1">
    <property type="nucleotide sequence ID" value="NZ_CP071182.1"/>
</dbReference>
<dbReference type="Proteomes" id="UP000663505">
    <property type="component" value="Chromosome"/>
</dbReference>
<evidence type="ECO:0000256" key="3">
    <source>
        <dbReference type="ARBA" id="ARBA00022801"/>
    </source>
</evidence>
<accession>A0A9X7W0E3</accession>
<dbReference type="InterPro" id="IPR000064">
    <property type="entry name" value="NLP_P60_dom"/>
</dbReference>
<evidence type="ECO:0000256" key="5">
    <source>
        <dbReference type="SAM" id="MobiDB-lite"/>
    </source>
</evidence>
<feature type="compositionally biased region" description="Low complexity" evidence="5">
    <location>
        <begin position="63"/>
        <end position="78"/>
    </location>
</feature>
<evidence type="ECO:0000256" key="1">
    <source>
        <dbReference type="ARBA" id="ARBA00007074"/>
    </source>
</evidence>
<organism evidence="7 8">
    <name type="scientific">Alicyclobacillus mengziensis</name>
    <dbReference type="NCBI Taxonomy" id="2931921"/>
    <lineage>
        <taxon>Bacteria</taxon>
        <taxon>Bacillati</taxon>
        <taxon>Bacillota</taxon>
        <taxon>Bacilli</taxon>
        <taxon>Bacillales</taxon>
        <taxon>Alicyclobacillaceae</taxon>
        <taxon>Alicyclobacillus</taxon>
    </lineage>
</organism>
<evidence type="ECO:0000259" key="6">
    <source>
        <dbReference type="Pfam" id="PF00877"/>
    </source>
</evidence>
<keyword evidence="3" id="KW-0378">Hydrolase</keyword>
<protein>
    <submittedName>
        <fullName evidence="7">C40 family peptidase</fullName>
    </submittedName>
</protein>
<name>A0A9X7W0E3_9BACL</name>
<feature type="region of interest" description="Disordered" evidence="5">
    <location>
        <begin position="57"/>
        <end position="78"/>
    </location>
</feature>
<dbReference type="KEGG" id="afx:JZ786_04870"/>
<evidence type="ECO:0000313" key="8">
    <source>
        <dbReference type="Proteomes" id="UP000663505"/>
    </source>
</evidence>
<evidence type="ECO:0000256" key="2">
    <source>
        <dbReference type="ARBA" id="ARBA00022670"/>
    </source>
</evidence>
<proteinExistence type="inferred from homology"/>
<dbReference type="InterPro" id="IPR038765">
    <property type="entry name" value="Papain-like_cys_pep_sf"/>
</dbReference>
<keyword evidence="4" id="KW-0788">Thiol protease</keyword>
<evidence type="ECO:0000313" key="7">
    <source>
        <dbReference type="EMBL" id="QSO48324.1"/>
    </source>
</evidence>
<dbReference type="AlphaFoldDB" id="A0A9X7W0E3"/>
<feature type="domain" description="NlpC/P60" evidence="6">
    <location>
        <begin position="7"/>
        <end position="49"/>
    </location>
</feature>
<reference evidence="7 8" key="1">
    <citation type="submission" date="2021-02" db="EMBL/GenBank/DDBJ databases">
        <title>Alicyclobacillus curvatus sp. nov. and Alicyclobacillus mengziensis sp. nov., two acidophilic bacteria isolated from acid mine drainage.</title>
        <authorList>
            <person name="Huang Y."/>
        </authorList>
    </citation>
    <scope>NUCLEOTIDE SEQUENCE [LARGE SCALE GENOMIC DNA]</scope>
    <source>
        <strain evidence="7 8">S30H14</strain>
    </source>
</reference>
<dbReference type="SUPFAM" id="SSF54001">
    <property type="entry name" value="Cysteine proteinases"/>
    <property type="match status" value="1"/>
</dbReference>
<sequence>MTQRNSVGTPVALSNIREGNLLFFKTANNPTGGGHVGIYMGNGMVIQEGGGWGKVNPGITARSSVPHPSTKSTKSKSPNCRKLVRGFFMRSFCNRQPSPLEANAICYSESI</sequence>
<comment type="similarity">
    <text evidence="1">Belongs to the peptidase C40 family.</text>
</comment>
<dbReference type="GO" id="GO:0006508">
    <property type="term" value="P:proteolysis"/>
    <property type="evidence" value="ECO:0007669"/>
    <property type="project" value="UniProtKB-KW"/>
</dbReference>
<evidence type="ECO:0000256" key="4">
    <source>
        <dbReference type="ARBA" id="ARBA00022807"/>
    </source>
</evidence>
<dbReference type="GO" id="GO:0008234">
    <property type="term" value="F:cysteine-type peptidase activity"/>
    <property type="evidence" value="ECO:0007669"/>
    <property type="project" value="UniProtKB-KW"/>
</dbReference>
<gene>
    <name evidence="7" type="ORF">JZ786_04870</name>
</gene>
<dbReference type="Pfam" id="PF00877">
    <property type="entry name" value="NLPC_P60"/>
    <property type="match status" value="1"/>
</dbReference>